<protein>
    <submittedName>
        <fullName evidence="2">Uncharacterized protein</fullName>
    </submittedName>
</protein>
<evidence type="ECO:0000313" key="2">
    <source>
        <dbReference type="EMBL" id="CAD8855456.1"/>
    </source>
</evidence>
<sequence length="223" mass="23997">MSSRVQLQVAGVPRCAPSKDSRLHSTLDGHVAVRRPPASGSGLTRPPCTSDNLLNRNVESPARPKASRRSDKVHGCTPDGLKARVSKDVERHVTPSLRRHTDKSRTVASSSVGGPQRFQSGPSPRGQVTPGVSSTPPRPKGSHNFSPTSSHVAAPEAEDTAEDQPRVALTRKLATRLLADLLDAYRTLAVDEARRTVGRNWGFADVNEMTACIELQANASFTR</sequence>
<dbReference type="EMBL" id="HBFQ01042155">
    <property type="protein sequence ID" value="CAD8855456.1"/>
    <property type="molecule type" value="Transcribed_RNA"/>
</dbReference>
<gene>
    <name evidence="2" type="ORF">NSCI0253_LOCUS29808</name>
</gene>
<name>A0A7S1FAF7_NOCSC</name>
<feature type="compositionally biased region" description="Polar residues" evidence="1">
    <location>
        <begin position="106"/>
        <end position="122"/>
    </location>
</feature>
<feature type="region of interest" description="Disordered" evidence="1">
    <location>
        <begin position="1"/>
        <end position="166"/>
    </location>
</feature>
<dbReference type="AlphaFoldDB" id="A0A7S1FAF7"/>
<proteinExistence type="predicted"/>
<feature type="compositionally biased region" description="Basic and acidic residues" evidence="1">
    <location>
        <begin position="81"/>
        <end position="93"/>
    </location>
</feature>
<feature type="compositionally biased region" description="Polar residues" evidence="1">
    <location>
        <begin position="47"/>
        <end position="58"/>
    </location>
</feature>
<reference evidence="2" key="1">
    <citation type="submission" date="2021-01" db="EMBL/GenBank/DDBJ databases">
        <authorList>
            <person name="Corre E."/>
            <person name="Pelletier E."/>
            <person name="Niang G."/>
            <person name="Scheremetjew M."/>
            <person name="Finn R."/>
            <person name="Kale V."/>
            <person name="Holt S."/>
            <person name="Cochrane G."/>
            <person name="Meng A."/>
            <person name="Brown T."/>
            <person name="Cohen L."/>
        </authorList>
    </citation>
    <scope>NUCLEOTIDE SEQUENCE</scope>
</reference>
<accession>A0A7S1FAF7</accession>
<feature type="compositionally biased region" description="Basic and acidic residues" evidence="1">
    <location>
        <begin position="17"/>
        <end position="27"/>
    </location>
</feature>
<organism evidence="2">
    <name type="scientific">Noctiluca scintillans</name>
    <name type="common">Sea sparkle</name>
    <name type="synonym">Red tide dinoflagellate</name>
    <dbReference type="NCBI Taxonomy" id="2966"/>
    <lineage>
        <taxon>Eukaryota</taxon>
        <taxon>Sar</taxon>
        <taxon>Alveolata</taxon>
        <taxon>Dinophyceae</taxon>
        <taxon>Noctilucales</taxon>
        <taxon>Noctilucaceae</taxon>
        <taxon>Noctiluca</taxon>
    </lineage>
</organism>
<evidence type="ECO:0000256" key="1">
    <source>
        <dbReference type="SAM" id="MobiDB-lite"/>
    </source>
</evidence>